<dbReference type="Pfam" id="PF00271">
    <property type="entry name" value="Helicase_C"/>
    <property type="match status" value="1"/>
</dbReference>
<feature type="compositionally biased region" description="Polar residues" evidence="12">
    <location>
        <begin position="233"/>
        <end position="248"/>
    </location>
</feature>
<feature type="compositionally biased region" description="Low complexity" evidence="12">
    <location>
        <begin position="159"/>
        <end position="177"/>
    </location>
</feature>
<dbReference type="CDD" id="cd18666">
    <property type="entry name" value="CD1_tandem_CHD1-2_like"/>
    <property type="match status" value="1"/>
</dbReference>
<dbReference type="GeneTree" id="ENSGT00940000155888"/>
<feature type="region of interest" description="Disordered" evidence="12">
    <location>
        <begin position="1178"/>
        <end position="1199"/>
    </location>
</feature>
<evidence type="ECO:0000256" key="8">
    <source>
        <dbReference type="ARBA" id="ARBA00023125"/>
    </source>
</evidence>
<dbReference type="InterPro" id="IPR001650">
    <property type="entry name" value="Helicase_C-like"/>
</dbReference>
<dbReference type="OMA" id="IDYLCKW"/>
<comment type="catalytic activity">
    <reaction evidence="11">
        <text>ATP + H2O = ADP + phosphate + H(+)</text>
        <dbReference type="Rhea" id="RHEA:13065"/>
        <dbReference type="ChEBI" id="CHEBI:15377"/>
        <dbReference type="ChEBI" id="CHEBI:15378"/>
        <dbReference type="ChEBI" id="CHEBI:30616"/>
        <dbReference type="ChEBI" id="CHEBI:43474"/>
        <dbReference type="ChEBI" id="CHEBI:456216"/>
    </reaction>
</comment>
<feature type="compositionally biased region" description="Low complexity" evidence="12">
    <location>
        <begin position="56"/>
        <end position="78"/>
    </location>
</feature>
<evidence type="ECO:0000259" key="15">
    <source>
        <dbReference type="PROSITE" id="PS51194"/>
    </source>
</evidence>
<evidence type="ECO:0000256" key="5">
    <source>
        <dbReference type="ARBA" id="ARBA00022801"/>
    </source>
</evidence>
<dbReference type="PROSITE" id="PS00598">
    <property type="entry name" value="CHROMO_1"/>
    <property type="match status" value="2"/>
</dbReference>
<dbReference type="InterPro" id="IPR027417">
    <property type="entry name" value="P-loop_NTPase"/>
</dbReference>
<feature type="domain" description="Chromo" evidence="13">
    <location>
        <begin position="278"/>
        <end position="370"/>
    </location>
</feature>
<dbReference type="HOGENOM" id="CLU_000315_8_1_1"/>
<dbReference type="EMBL" id="EAAA01002465">
    <property type="status" value="NOT_ANNOTATED_CDS"/>
    <property type="molecule type" value="Genomic_DNA"/>
</dbReference>
<dbReference type="InterPro" id="IPR038718">
    <property type="entry name" value="SNF2-like_sf"/>
</dbReference>
<dbReference type="InterPro" id="IPR016197">
    <property type="entry name" value="Chromo-like_dom_sf"/>
</dbReference>
<dbReference type="GO" id="GO:0000785">
    <property type="term" value="C:chromatin"/>
    <property type="evidence" value="ECO:0000318"/>
    <property type="project" value="GO_Central"/>
</dbReference>
<dbReference type="Gene3D" id="3.40.50.300">
    <property type="entry name" value="P-loop containing nucleotide triphosphate hydrolases"/>
    <property type="match status" value="1"/>
</dbReference>
<dbReference type="PROSITE" id="PS50013">
    <property type="entry name" value="CHROMO_2"/>
    <property type="match status" value="2"/>
</dbReference>
<dbReference type="GO" id="GO:0005524">
    <property type="term" value="F:ATP binding"/>
    <property type="evidence" value="ECO:0007669"/>
    <property type="project" value="UniProtKB-KW"/>
</dbReference>
<dbReference type="InParanoid" id="F6RW91"/>
<dbReference type="CDD" id="cd18659">
    <property type="entry name" value="CD2_tandem"/>
    <property type="match status" value="1"/>
</dbReference>
<evidence type="ECO:0000256" key="6">
    <source>
        <dbReference type="ARBA" id="ARBA00022840"/>
    </source>
</evidence>
<dbReference type="GO" id="GO:0005634">
    <property type="term" value="C:nucleus"/>
    <property type="evidence" value="ECO:0000318"/>
    <property type="project" value="GO_Central"/>
</dbReference>
<feature type="compositionally biased region" description="Basic residues" evidence="12">
    <location>
        <begin position="179"/>
        <end position="189"/>
    </location>
</feature>
<name>F6RW91_CIOIN</name>
<dbReference type="SUPFAM" id="SSF52540">
    <property type="entry name" value="P-loop containing nucleoside triphosphate hydrolases"/>
    <property type="match status" value="2"/>
</dbReference>
<evidence type="ECO:0000259" key="14">
    <source>
        <dbReference type="PROSITE" id="PS51192"/>
    </source>
</evidence>
<dbReference type="CDD" id="cd18793">
    <property type="entry name" value="SF2_C_SNF"/>
    <property type="match status" value="1"/>
</dbReference>
<dbReference type="InterPro" id="IPR014001">
    <property type="entry name" value="Helicase_ATP-bd"/>
</dbReference>
<dbReference type="PROSITE" id="PS51194">
    <property type="entry name" value="HELICASE_CTER"/>
    <property type="match status" value="1"/>
</dbReference>
<feature type="region of interest" description="Disordered" evidence="12">
    <location>
        <begin position="1"/>
        <end position="275"/>
    </location>
</feature>
<reference evidence="16" key="4">
    <citation type="submission" date="2025-09" db="UniProtKB">
        <authorList>
            <consortium name="Ensembl"/>
        </authorList>
    </citation>
    <scope>IDENTIFICATION</scope>
</reference>
<dbReference type="GO" id="GO:0016887">
    <property type="term" value="F:ATP hydrolysis activity"/>
    <property type="evidence" value="ECO:0000318"/>
    <property type="project" value="GO_Central"/>
</dbReference>
<keyword evidence="7" id="KW-0805">Transcription regulation</keyword>
<keyword evidence="5" id="KW-0378">Hydrolase</keyword>
<evidence type="ECO:0000256" key="1">
    <source>
        <dbReference type="ARBA" id="ARBA00004123"/>
    </source>
</evidence>
<dbReference type="SMART" id="SM00490">
    <property type="entry name" value="HELICc"/>
    <property type="match status" value="1"/>
</dbReference>
<evidence type="ECO:0000256" key="11">
    <source>
        <dbReference type="ARBA" id="ARBA00049360"/>
    </source>
</evidence>
<protein>
    <submittedName>
        <fullName evidence="16">Uncharacterized protein</fullName>
    </submittedName>
</protein>
<evidence type="ECO:0000259" key="13">
    <source>
        <dbReference type="PROSITE" id="PS50013"/>
    </source>
</evidence>
<feature type="compositionally biased region" description="Basic and acidic residues" evidence="12">
    <location>
        <begin position="1386"/>
        <end position="1402"/>
    </location>
</feature>
<feature type="compositionally biased region" description="Basic and acidic residues" evidence="12">
    <location>
        <begin position="1543"/>
        <end position="1557"/>
    </location>
</feature>
<feature type="compositionally biased region" description="Low complexity" evidence="12">
    <location>
        <begin position="1"/>
        <end position="11"/>
    </location>
</feature>
<feature type="compositionally biased region" description="Basic and acidic residues" evidence="12">
    <location>
        <begin position="1649"/>
        <end position="1701"/>
    </location>
</feature>
<dbReference type="InterPro" id="IPR049730">
    <property type="entry name" value="SNF2/RAD54-like_C"/>
</dbReference>
<evidence type="ECO:0000256" key="10">
    <source>
        <dbReference type="ARBA" id="ARBA00023242"/>
    </source>
</evidence>
<keyword evidence="6" id="KW-0067">ATP-binding</keyword>
<feature type="region of interest" description="Disordered" evidence="12">
    <location>
        <begin position="1543"/>
        <end position="1701"/>
    </location>
</feature>
<evidence type="ECO:0000313" key="16">
    <source>
        <dbReference type="Ensembl" id="ENSCINP00000015783.3"/>
    </source>
</evidence>
<evidence type="ECO:0000256" key="4">
    <source>
        <dbReference type="ARBA" id="ARBA00022741"/>
    </source>
</evidence>
<dbReference type="GO" id="GO:0034728">
    <property type="term" value="P:nucleosome organization"/>
    <property type="evidence" value="ECO:0000318"/>
    <property type="project" value="GO_Central"/>
</dbReference>
<dbReference type="Pfam" id="PF13907">
    <property type="entry name" value="CHD1-like_C"/>
    <property type="match status" value="1"/>
</dbReference>
<dbReference type="Pfam" id="PF00385">
    <property type="entry name" value="Chromo"/>
    <property type="match status" value="2"/>
</dbReference>
<evidence type="ECO:0000256" key="2">
    <source>
        <dbReference type="ARBA" id="ARBA00007025"/>
    </source>
</evidence>
<dbReference type="FunFam" id="2.40.50.40:FF:000014">
    <property type="entry name" value="Chromodomain-helicase-DNA-binding protein 2 isoform 1"/>
    <property type="match status" value="1"/>
</dbReference>
<reference evidence="17" key="1">
    <citation type="journal article" date="2002" name="Science">
        <title>The draft genome of Ciona intestinalis: insights into chordate and vertebrate origins.</title>
        <authorList>
            <person name="Dehal P."/>
            <person name="Satou Y."/>
            <person name="Campbell R.K."/>
            <person name="Chapman J."/>
            <person name="Degnan B."/>
            <person name="De Tomaso A."/>
            <person name="Davidson B."/>
            <person name="Di Gregorio A."/>
            <person name="Gelpke M."/>
            <person name="Goodstein D.M."/>
            <person name="Harafuji N."/>
            <person name="Hastings K.E."/>
            <person name="Ho I."/>
            <person name="Hotta K."/>
            <person name="Huang W."/>
            <person name="Kawashima T."/>
            <person name="Lemaire P."/>
            <person name="Martinez D."/>
            <person name="Meinertzhagen I.A."/>
            <person name="Necula S."/>
            <person name="Nonaka M."/>
            <person name="Putnam N."/>
            <person name="Rash S."/>
            <person name="Saiga H."/>
            <person name="Satake M."/>
            <person name="Terry A."/>
            <person name="Yamada L."/>
            <person name="Wang H.G."/>
            <person name="Awazu S."/>
            <person name="Azumi K."/>
            <person name="Boore J."/>
            <person name="Branno M."/>
            <person name="Chin-Bow S."/>
            <person name="DeSantis R."/>
            <person name="Doyle S."/>
            <person name="Francino P."/>
            <person name="Keys D.N."/>
            <person name="Haga S."/>
            <person name="Hayashi H."/>
            <person name="Hino K."/>
            <person name="Imai K.S."/>
            <person name="Inaba K."/>
            <person name="Kano S."/>
            <person name="Kobayashi K."/>
            <person name="Kobayashi M."/>
            <person name="Lee B.I."/>
            <person name="Makabe K.W."/>
            <person name="Manohar C."/>
            <person name="Matassi G."/>
            <person name="Medina M."/>
            <person name="Mochizuki Y."/>
            <person name="Mount S."/>
            <person name="Morishita T."/>
            <person name="Miura S."/>
            <person name="Nakayama A."/>
            <person name="Nishizaka S."/>
            <person name="Nomoto H."/>
            <person name="Ohta F."/>
            <person name="Oishi K."/>
            <person name="Rigoutsos I."/>
            <person name="Sano M."/>
            <person name="Sasaki A."/>
            <person name="Sasakura Y."/>
            <person name="Shoguchi E."/>
            <person name="Shin-i T."/>
            <person name="Spagnuolo A."/>
            <person name="Stainier D."/>
            <person name="Suzuki M.M."/>
            <person name="Tassy O."/>
            <person name="Takatori N."/>
            <person name="Tokuoka M."/>
            <person name="Yagi K."/>
            <person name="Yoshizaki F."/>
            <person name="Wada S."/>
            <person name="Zhang C."/>
            <person name="Hyatt P.D."/>
            <person name="Larimer F."/>
            <person name="Detter C."/>
            <person name="Doggett N."/>
            <person name="Glavina T."/>
            <person name="Hawkins T."/>
            <person name="Richardson P."/>
            <person name="Lucas S."/>
            <person name="Kohara Y."/>
            <person name="Levine M."/>
            <person name="Satoh N."/>
            <person name="Rokhsar D.S."/>
        </authorList>
    </citation>
    <scope>NUCLEOTIDE SEQUENCE [LARGE SCALE GENOMIC DNA]</scope>
</reference>
<dbReference type="Pfam" id="PF23588">
    <property type="entry name" value="HTH_CHD1_Hrp3"/>
    <property type="match status" value="1"/>
</dbReference>
<proteinExistence type="inferred from homology"/>
<dbReference type="GO" id="GO:0003677">
    <property type="term" value="F:DNA binding"/>
    <property type="evidence" value="ECO:0000318"/>
    <property type="project" value="GO_Central"/>
</dbReference>
<dbReference type="InterPro" id="IPR025260">
    <property type="entry name" value="CHD1-like_C"/>
</dbReference>
<dbReference type="InterPro" id="IPR000330">
    <property type="entry name" value="SNF2_N"/>
</dbReference>
<dbReference type="SUPFAM" id="SSF54160">
    <property type="entry name" value="Chromo domain-like"/>
    <property type="match status" value="2"/>
</dbReference>
<evidence type="ECO:0000256" key="12">
    <source>
        <dbReference type="SAM" id="MobiDB-lite"/>
    </source>
</evidence>
<reference evidence="16" key="2">
    <citation type="journal article" date="2008" name="Genome Biol.">
        <title>Improved genome assembly and evidence-based global gene model set for the chordate Ciona intestinalis: new insight into intron and operon populations.</title>
        <authorList>
            <person name="Satou Y."/>
            <person name="Mineta K."/>
            <person name="Ogasawara M."/>
            <person name="Sasakura Y."/>
            <person name="Shoguchi E."/>
            <person name="Ueno K."/>
            <person name="Yamada L."/>
            <person name="Matsumoto J."/>
            <person name="Wasserscheid J."/>
            <person name="Dewar K."/>
            <person name="Wiley G.B."/>
            <person name="Macmil S.L."/>
            <person name="Roe B.A."/>
            <person name="Zeller R.W."/>
            <person name="Hastings K.E."/>
            <person name="Lemaire P."/>
            <person name="Lindquist E."/>
            <person name="Endo T."/>
            <person name="Hotta K."/>
            <person name="Inaba K."/>
        </authorList>
    </citation>
    <scope>NUCLEOTIDE SEQUENCE [LARGE SCALE GENOMIC DNA]</scope>
    <source>
        <strain evidence="16">wild type</strain>
    </source>
</reference>
<feature type="compositionally biased region" description="Basic residues" evidence="12">
    <location>
        <begin position="1577"/>
        <end position="1589"/>
    </location>
</feature>
<keyword evidence="17" id="KW-1185">Reference proteome</keyword>
<comment type="similarity">
    <text evidence="2">Belongs to the SNF2/RAD54 helicase family.</text>
</comment>
<dbReference type="Ensembl" id="ENSCINT00000015783.3">
    <property type="protein sequence ID" value="ENSCINP00000015783.3"/>
    <property type="gene ID" value="ENSCING00000007700.3"/>
</dbReference>
<evidence type="ECO:0000256" key="9">
    <source>
        <dbReference type="ARBA" id="ARBA00023163"/>
    </source>
</evidence>
<feature type="compositionally biased region" description="Basic and acidic residues" evidence="12">
    <location>
        <begin position="1597"/>
        <end position="1625"/>
    </location>
</feature>
<feature type="region of interest" description="Disordered" evidence="12">
    <location>
        <begin position="1066"/>
        <end position="1117"/>
    </location>
</feature>
<dbReference type="InterPro" id="IPR056302">
    <property type="entry name" value="CHD1-2/Hrp3_HTH"/>
</dbReference>
<keyword evidence="3" id="KW-0677">Repeat</keyword>
<evidence type="ECO:0000256" key="7">
    <source>
        <dbReference type="ARBA" id="ARBA00023015"/>
    </source>
</evidence>
<reference evidence="16" key="3">
    <citation type="submission" date="2025-08" db="UniProtKB">
        <authorList>
            <consortium name="Ensembl"/>
        </authorList>
    </citation>
    <scope>IDENTIFICATION</scope>
</reference>
<feature type="compositionally biased region" description="Basic and acidic residues" evidence="12">
    <location>
        <begin position="1361"/>
        <end position="1378"/>
    </location>
</feature>
<dbReference type="SMART" id="SM01176">
    <property type="entry name" value="DUF4208"/>
    <property type="match status" value="1"/>
</dbReference>
<keyword evidence="4" id="KW-0547">Nucleotide-binding</keyword>
<organism evidence="16 17">
    <name type="scientific">Ciona intestinalis</name>
    <name type="common">Transparent sea squirt</name>
    <name type="synonym">Ascidia intestinalis</name>
    <dbReference type="NCBI Taxonomy" id="7719"/>
    <lineage>
        <taxon>Eukaryota</taxon>
        <taxon>Metazoa</taxon>
        <taxon>Chordata</taxon>
        <taxon>Tunicata</taxon>
        <taxon>Ascidiacea</taxon>
        <taxon>Phlebobranchia</taxon>
        <taxon>Cionidae</taxon>
        <taxon>Ciona</taxon>
    </lineage>
</organism>
<feature type="domain" description="Helicase ATP-binding" evidence="14">
    <location>
        <begin position="496"/>
        <end position="665"/>
    </location>
</feature>
<dbReference type="FunCoup" id="F6RW91">
    <property type="interactions" value="315"/>
</dbReference>
<dbReference type="Gene3D" id="3.40.50.10810">
    <property type="entry name" value="Tandem AAA-ATPase domain"/>
    <property type="match status" value="1"/>
</dbReference>
<dbReference type="Gene3D" id="1.10.10.60">
    <property type="entry name" value="Homeodomain-like"/>
    <property type="match status" value="1"/>
</dbReference>
<dbReference type="InterPro" id="IPR023780">
    <property type="entry name" value="Chromo_domain"/>
</dbReference>
<feature type="domain" description="Helicase C-terminal" evidence="15">
    <location>
        <begin position="795"/>
        <end position="946"/>
    </location>
</feature>
<sequence>MSDETSSSSSEASEDEESTDAETSAAETEEETREDGKVDETSQNQHQHETHDSDNQDNSSNNSQDSSSSSGESSSDDSTSSDEESSKRSSHKNSKSKDLPMHLNADYVHNEWESNPQIYGLRRSSRQKKEPQRLTAKQSCSDEDGNFGRKHLKEKDPTSTLSGSSSEESNEYESSASWKRGKGNLKKSKLSQMRAKLMGKKTKNIKSYSKPRNRRMETSTMSDDDTSDDNQPVRASSRIQRKSNTVSYRENDSTQETDSDDLVEINPNEEVEEDPDTEAIEKIMDSRVGRLGATGAKTTAYAVKRSSDPNHGFNVKTDEAETQYLIKWKNWSHLHNTWESEETLRTQNIRGMKRLENFVRKNEEINVWLNAALPEDKEYYYCQQAMNNNVLQNYLKVERVIARSAKKNQQETWDYQVKWCGLPYSECTWEEESLIKEFQDEINAFEMRQDNPCIPKRDCKVLRQRPRFVPMSRQPDWFQGKLQLRDYQLQGVNWLAHSWCKGNSVILADEMGLGKTIQSISFLSYLYHTHELYGLFLIIVPLSTMTSWQVEFQTWAPYMNVIVYMGDQSSRATIREVEWMFPNKHYKFNAVLTSYEILLKDKSFLGSHSWAVIAVDEAHRLKNDDSLLYRSLKEFKSNHRLLITGTPLQNSLKELWALLHFIMPDKFETWSDFEEEHAKNRDSGYTSLHKVLQPFLLRRVKKEVEKSLPSKVEQILRVPMSSLQKQYYKWLLTKNYAALTKGGRGSFTSFCNIIMELKKCCNHAFLVKAPETEATSSDNPHNIQVLLRNSGKMILLDKLLIRLKENGHRVLIFSQMVRMLDIIQEYLVVRRLQFQRLDGSVSSDLRRRALDHFNAEGSEDFCFLLSTRAGGLGINLATADTVIIFDSDWNPMNDLQAQARAHRIGQKNQVNIYRLVCAGSVEEDIIERAKKKMVLDHLVIQRMDTSGKTVLFKTSTPSSTTNNPFNKDELSAILKFGAEELFQEAEGEEKEPECDIDEILRRAETRQDQPSMGVGDELLSAFNVATFTLDEEEPIQVSKDWENIIPEKDRKKIEEENRLKQEAELYLPRRARKKMKTQGRSDSENGSDSASSDEEDDESLPKRRGRPPRSGGVEGEDYVKGFTTAEVRKFVRSFRKFGDPLNRIRLDAIARDAELSEQSEADLRRLGEQLHSRLIQMSNEVKNSQDGNEKEEKHGRGRGPSFRLAGVSVSVKTTLACIEDLQPVVDVIPKDSEERKNFHLNIPVRPMYVWDCAWGLGDDSHLLIGIYEYGMGSWEQIQADPSLKLDTKILRPNNEKPQAKQLQSRAEYLIKLLRKDLLNNILLKQGTKSKRGSRKIKSKARVDATGSDVDADTAVSAANHDSAKHENGGIVATHDEGKRKRRKRKAAEADLTKQELNEVGTKEKRRKRSSKDQQQNKVHKNKGPVHITIKSDPVPVGSSEFSGELNAETFRECKERLRPVKRALKQLNRPPPAPEGSEEQIRVDHTLRCLLQIGDRVIECLRELHDPERIKKLRRNLWIFVSKFTEYNAEKLHKLYRVAIKKREHDKKKSDPTEVKKSTTTATTPATKPNNTGSSRKIQHKSLTNKKRSTTPPITKETNEPHTSPSKEKPAENDSKSANRSDFRKERRQNHHSYKDRNGNSNPPYMSNKRHEYKEQRYRYRYHEPYKDYEHTVDHQRGRGRSPTDRHYREHEYDRHRDFRR</sequence>
<accession>F6RW91</accession>
<dbReference type="GO" id="GO:0042393">
    <property type="term" value="F:histone binding"/>
    <property type="evidence" value="ECO:0000318"/>
    <property type="project" value="GO_Central"/>
</dbReference>
<dbReference type="Pfam" id="PF18375">
    <property type="entry name" value="CDH1_2_SANT_HL1"/>
    <property type="match status" value="1"/>
</dbReference>
<dbReference type="InterPro" id="IPR040793">
    <property type="entry name" value="CDH1_2_SANT_HL1"/>
</dbReference>
<dbReference type="FunFam" id="3.40.50.300:FF:000130">
    <property type="entry name" value="Chromodomain-helicase-DNA-binding protein 2 isoform 1"/>
    <property type="match status" value="1"/>
</dbReference>
<dbReference type="PANTHER" id="PTHR45623">
    <property type="entry name" value="CHROMODOMAIN-HELICASE-DNA-BINDING PROTEIN 3-RELATED-RELATED"/>
    <property type="match status" value="1"/>
</dbReference>
<dbReference type="Gene3D" id="2.40.50.40">
    <property type="match status" value="2"/>
</dbReference>
<dbReference type="Pfam" id="PF00176">
    <property type="entry name" value="SNF2-rel_dom"/>
    <property type="match status" value="1"/>
</dbReference>
<feature type="compositionally biased region" description="Basic residues" evidence="12">
    <location>
        <begin position="197"/>
        <end position="213"/>
    </location>
</feature>
<dbReference type="PANTHER" id="PTHR45623:SF14">
    <property type="entry name" value="CHROMODOMAIN-HELICASE-DNA-BINDING PROTEIN 1"/>
    <property type="match status" value="1"/>
</dbReference>
<dbReference type="SMART" id="SM00487">
    <property type="entry name" value="DEXDc"/>
    <property type="match status" value="1"/>
</dbReference>
<feature type="compositionally biased region" description="Acidic residues" evidence="12">
    <location>
        <begin position="253"/>
        <end position="275"/>
    </location>
</feature>
<dbReference type="GO" id="GO:0003682">
    <property type="term" value="F:chromatin binding"/>
    <property type="evidence" value="ECO:0000318"/>
    <property type="project" value="GO_Central"/>
</dbReference>
<feature type="domain" description="Chromo" evidence="13">
    <location>
        <begin position="395"/>
        <end position="457"/>
    </location>
</feature>
<dbReference type="STRING" id="7719.ENSCINP00000015783"/>
<dbReference type="FunFam" id="3.40.50.10810:FF:000007">
    <property type="entry name" value="Chromodomain-helicase-DNA-binding protein 2 isoform 1"/>
    <property type="match status" value="1"/>
</dbReference>
<feature type="compositionally biased region" description="Basic residues" evidence="12">
    <location>
        <begin position="1328"/>
        <end position="1339"/>
    </location>
</feature>
<comment type="subcellular location">
    <subcellularLocation>
        <location evidence="1">Nucleus</location>
    </subcellularLocation>
</comment>
<dbReference type="InterPro" id="IPR023779">
    <property type="entry name" value="Chromodomain_CS"/>
</dbReference>
<dbReference type="Proteomes" id="UP000008144">
    <property type="component" value="Chromosome 7"/>
</dbReference>
<feature type="region of interest" description="Disordered" evidence="12">
    <location>
        <begin position="1328"/>
        <end position="1435"/>
    </location>
</feature>
<feature type="compositionally biased region" description="Low complexity" evidence="12">
    <location>
        <begin position="1559"/>
        <end position="1572"/>
    </location>
</feature>
<dbReference type="InterPro" id="IPR000953">
    <property type="entry name" value="Chromo/chromo_shadow_dom"/>
</dbReference>
<evidence type="ECO:0000313" key="17">
    <source>
        <dbReference type="Proteomes" id="UP000008144"/>
    </source>
</evidence>
<dbReference type="SMART" id="SM00298">
    <property type="entry name" value="CHROMO"/>
    <property type="match status" value="2"/>
</dbReference>
<keyword evidence="10" id="KW-0539">Nucleus</keyword>
<keyword evidence="8" id="KW-0238">DNA-binding</keyword>
<feature type="compositionally biased region" description="Basic and acidic residues" evidence="12">
    <location>
        <begin position="34"/>
        <end position="54"/>
    </location>
</feature>
<dbReference type="PROSITE" id="PS51192">
    <property type="entry name" value="HELICASE_ATP_BIND_1"/>
    <property type="match status" value="1"/>
</dbReference>
<dbReference type="GO" id="GO:0140658">
    <property type="term" value="F:ATP-dependent chromatin remodeler activity"/>
    <property type="evidence" value="ECO:0000318"/>
    <property type="project" value="GO_Central"/>
</dbReference>
<evidence type="ECO:0000256" key="3">
    <source>
        <dbReference type="ARBA" id="ARBA00022737"/>
    </source>
</evidence>
<keyword evidence="9" id="KW-0804">Transcription</keyword>